<evidence type="ECO:0000256" key="1">
    <source>
        <dbReference type="ARBA" id="ARBA00023054"/>
    </source>
</evidence>
<evidence type="ECO:0000259" key="4">
    <source>
        <dbReference type="Pfam" id="PF06428"/>
    </source>
</evidence>
<feature type="domain" description="GDP/GTP exchange factor Sec2 N-terminal" evidence="4">
    <location>
        <begin position="129"/>
        <end position="191"/>
    </location>
</feature>
<dbReference type="AlphaFoldDB" id="A0A9Q8LA31"/>
<evidence type="ECO:0000256" key="3">
    <source>
        <dbReference type="SAM" id="MobiDB-lite"/>
    </source>
</evidence>
<dbReference type="InterPro" id="IPR040351">
    <property type="entry name" value="RAB3IL/RAB3IP/Sec2"/>
</dbReference>
<dbReference type="Pfam" id="PF06428">
    <property type="entry name" value="Sec2p"/>
    <property type="match status" value="1"/>
</dbReference>
<keyword evidence="1 2" id="KW-0175">Coiled coil</keyword>
<reference evidence="5" key="1">
    <citation type="submission" date="2021-12" db="EMBL/GenBank/DDBJ databases">
        <authorList>
            <person name="Zaccaron A."/>
            <person name="Stergiopoulos I."/>
        </authorList>
    </citation>
    <scope>NUCLEOTIDE SEQUENCE</scope>
    <source>
        <strain evidence="5">Race5_Kim</strain>
    </source>
</reference>
<organism evidence="5 6">
    <name type="scientific">Passalora fulva</name>
    <name type="common">Tomato leaf mold</name>
    <name type="synonym">Cladosporium fulvum</name>
    <dbReference type="NCBI Taxonomy" id="5499"/>
    <lineage>
        <taxon>Eukaryota</taxon>
        <taxon>Fungi</taxon>
        <taxon>Dikarya</taxon>
        <taxon>Ascomycota</taxon>
        <taxon>Pezizomycotina</taxon>
        <taxon>Dothideomycetes</taxon>
        <taxon>Dothideomycetidae</taxon>
        <taxon>Mycosphaerellales</taxon>
        <taxon>Mycosphaerellaceae</taxon>
        <taxon>Fulvia</taxon>
    </lineage>
</organism>
<evidence type="ECO:0000256" key="2">
    <source>
        <dbReference type="SAM" id="Coils"/>
    </source>
</evidence>
<feature type="coiled-coil region" evidence="2">
    <location>
        <begin position="172"/>
        <end position="218"/>
    </location>
</feature>
<dbReference type="GO" id="GO:0006887">
    <property type="term" value="P:exocytosis"/>
    <property type="evidence" value="ECO:0007669"/>
    <property type="project" value="TreeGrafter"/>
</dbReference>
<evidence type="ECO:0000313" key="6">
    <source>
        <dbReference type="Proteomes" id="UP000756132"/>
    </source>
</evidence>
<reference evidence="5" key="2">
    <citation type="journal article" date="2022" name="Microb. Genom.">
        <title>A chromosome-scale genome assembly of the tomato pathogen Cladosporium fulvum reveals a compartmentalized genome architecture and the presence of a dispensable chromosome.</title>
        <authorList>
            <person name="Zaccaron A.Z."/>
            <person name="Chen L.H."/>
            <person name="Samaras A."/>
            <person name="Stergiopoulos I."/>
        </authorList>
    </citation>
    <scope>NUCLEOTIDE SEQUENCE</scope>
    <source>
        <strain evidence="5">Race5_Kim</strain>
    </source>
</reference>
<feature type="region of interest" description="Disordered" evidence="3">
    <location>
        <begin position="78"/>
        <end position="101"/>
    </location>
</feature>
<dbReference type="EMBL" id="CP090164">
    <property type="protein sequence ID" value="UJO13494.1"/>
    <property type="molecule type" value="Genomic_DNA"/>
</dbReference>
<dbReference type="OrthoDB" id="5560525at2759"/>
<name>A0A9Q8LA31_PASFU</name>
<evidence type="ECO:0000313" key="5">
    <source>
        <dbReference type="EMBL" id="UJO13494.1"/>
    </source>
</evidence>
<dbReference type="GO" id="GO:0070319">
    <property type="term" value="C:Golgi to plasma membrane transport vesicle"/>
    <property type="evidence" value="ECO:0007669"/>
    <property type="project" value="TreeGrafter"/>
</dbReference>
<dbReference type="RefSeq" id="XP_047757860.1">
    <property type="nucleotide sequence ID" value="XM_047902677.1"/>
</dbReference>
<sequence>MAYNTPIGVRATAQRHGAKDSRISLDVGSSKDEVFRMRLKELEDENSDLAEKATAASQRFVDYENNILQLRTQLREQQERHTAALAAHHAHDPEPSTPVHTASPGLSRLGSFMRKPSLAATISGPSPREQELEASLAKEQYARIEAENKTKQVHAEIEELSASLFQQANDMVANERKTNAGLQARIRDLESAGADGPVIAARKENEKLRQKLQVMEQRDVERRKRLDRLEAAQKRIDRVRTMLKPK</sequence>
<dbReference type="InterPro" id="IPR009449">
    <property type="entry name" value="Sec2_N"/>
</dbReference>
<proteinExistence type="predicted"/>
<dbReference type="GO" id="GO:0051286">
    <property type="term" value="C:cell tip"/>
    <property type="evidence" value="ECO:0007669"/>
    <property type="project" value="TreeGrafter"/>
</dbReference>
<dbReference type="GeneID" id="71983407"/>
<dbReference type="PANTHER" id="PTHR14430">
    <property type="entry name" value="RABIN3-RELATED"/>
    <property type="match status" value="1"/>
</dbReference>
<accession>A0A9Q8LA31</accession>
<dbReference type="GO" id="GO:0005085">
    <property type="term" value="F:guanyl-nucleotide exchange factor activity"/>
    <property type="evidence" value="ECO:0007669"/>
    <property type="project" value="InterPro"/>
</dbReference>
<gene>
    <name evidence="5" type="ORF">CLAFUR5_03529</name>
</gene>
<dbReference type="Proteomes" id="UP000756132">
    <property type="component" value="Chromosome 2"/>
</dbReference>
<dbReference type="SUPFAM" id="SSF144284">
    <property type="entry name" value="Sec2 N-terminal region"/>
    <property type="match status" value="1"/>
</dbReference>
<protein>
    <recommendedName>
        <fullName evidence="4">GDP/GTP exchange factor Sec2 N-terminal domain-containing protein</fullName>
    </recommendedName>
</protein>
<dbReference type="Gene3D" id="6.10.140.910">
    <property type="match status" value="1"/>
</dbReference>
<dbReference type="KEGG" id="ffu:CLAFUR5_03529"/>
<dbReference type="PANTHER" id="PTHR14430:SF4">
    <property type="entry name" value="GDP_GTP EXCHANGE FACTOR SEC2 N-TERMINAL DOMAIN-CONTAINING PROTEIN"/>
    <property type="match status" value="1"/>
</dbReference>
<keyword evidence="6" id="KW-1185">Reference proteome</keyword>